<dbReference type="Proteomes" id="UP000243499">
    <property type="component" value="Chromosome 1"/>
</dbReference>
<dbReference type="EMBL" id="CM008046">
    <property type="protein sequence ID" value="PVH66112.1"/>
    <property type="molecule type" value="Genomic_DNA"/>
</dbReference>
<dbReference type="Gramene" id="PVH66112">
    <property type="protein sequence ID" value="PVH66112"/>
    <property type="gene ID" value="PAHAL_1G152900"/>
</dbReference>
<feature type="region of interest" description="Disordered" evidence="2">
    <location>
        <begin position="215"/>
        <end position="253"/>
    </location>
</feature>
<name>A0A2T8KVE1_9POAL</name>
<protein>
    <submittedName>
        <fullName evidence="3">Uncharacterized protein</fullName>
    </submittedName>
</protein>
<gene>
    <name evidence="3" type="ORF">PAHAL_1G152900</name>
</gene>
<reference evidence="3" key="1">
    <citation type="submission" date="2018-04" db="EMBL/GenBank/DDBJ databases">
        <title>WGS assembly of Panicum hallii.</title>
        <authorList>
            <person name="Lovell J."/>
            <person name="Jenkins J."/>
            <person name="Lowry D."/>
            <person name="Mamidi S."/>
            <person name="Sreedasyam A."/>
            <person name="Weng X."/>
            <person name="Barry K."/>
            <person name="Bonette J."/>
            <person name="Campitelli B."/>
            <person name="Daum C."/>
            <person name="Gordon S."/>
            <person name="Gould B."/>
            <person name="Lipzen A."/>
            <person name="Macqueen A."/>
            <person name="Palacio-Mejia J."/>
            <person name="Plott C."/>
            <person name="Shakirov E."/>
            <person name="Shu S."/>
            <person name="Yoshinaga Y."/>
            <person name="Zane M."/>
            <person name="Rokhsar D."/>
            <person name="Grimwood J."/>
            <person name="Schmutz J."/>
            <person name="Juenger T."/>
        </authorList>
    </citation>
    <scope>NUCLEOTIDE SEQUENCE [LARGE SCALE GENOMIC DNA]</scope>
    <source>
        <strain evidence="3">FIL2</strain>
    </source>
</reference>
<feature type="compositionally biased region" description="Acidic residues" evidence="2">
    <location>
        <begin position="222"/>
        <end position="242"/>
    </location>
</feature>
<keyword evidence="1" id="KW-0175">Coiled coil</keyword>
<dbReference type="AlphaFoldDB" id="A0A2T8KVE1"/>
<evidence type="ECO:0000256" key="2">
    <source>
        <dbReference type="SAM" id="MobiDB-lite"/>
    </source>
</evidence>
<sequence>MAEFPKIFWDHEGHAHTNALHWEGFPRLLWESLQLFCYTEPPQYDGVEYSEEGVPRCRVKMTIPQHPFRSLWQPIESNVVGYSLIDTIEAAALEAIHIFCDQHLEEVAGYPIGLFPAADSRDPEWVFRVSHYGHLRGDLAEETLCTMIRFMNAQHHYQILQHRGMNQLTSIAQSHHRNVDQQRNTIIEFLQEQVHDLTLELDDAIAHINVLQEQQVPLDVPGEPESEDEEEDPEEIEGVLDLDSEHGDPESNP</sequence>
<feature type="coiled-coil region" evidence="1">
    <location>
        <begin position="187"/>
        <end position="214"/>
    </location>
</feature>
<organism evidence="3">
    <name type="scientific">Panicum hallii</name>
    <dbReference type="NCBI Taxonomy" id="206008"/>
    <lineage>
        <taxon>Eukaryota</taxon>
        <taxon>Viridiplantae</taxon>
        <taxon>Streptophyta</taxon>
        <taxon>Embryophyta</taxon>
        <taxon>Tracheophyta</taxon>
        <taxon>Spermatophyta</taxon>
        <taxon>Magnoliopsida</taxon>
        <taxon>Liliopsida</taxon>
        <taxon>Poales</taxon>
        <taxon>Poaceae</taxon>
        <taxon>PACMAD clade</taxon>
        <taxon>Panicoideae</taxon>
        <taxon>Panicodae</taxon>
        <taxon>Paniceae</taxon>
        <taxon>Panicinae</taxon>
        <taxon>Panicum</taxon>
        <taxon>Panicum sect. Panicum</taxon>
    </lineage>
</organism>
<accession>A0A2T8KVE1</accession>
<proteinExistence type="predicted"/>
<feature type="compositionally biased region" description="Basic and acidic residues" evidence="2">
    <location>
        <begin position="243"/>
        <end position="253"/>
    </location>
</feature>
<evidence type="ECO:0000313" key="3">
    <source>
        <dbReference type="EMBL" id="PVH66112.1"/>
    </source>
</evidence>
<evidence type="ECO:0000256" key="1">
    <source>
        <dbReference type="SAM" id="Coils"/>
    </source>
</evidence>